<feature type="domain" description="Periplasmic binding protein" evidence="4">
    <location>
        <begin position="30"/>
        <end position="279"/>
    </location>
</feature>
<evidence type="ECO:0000256" key="2">
    <source>
        <dbReference type="ARBA" id="ARBA00007639"/>
    </source>
</evidence>
<evidence type="ECO:0000256" key="1">
    <source>
        <dbReference type="ARBA" id="ARBA00004418"/>
    </source>
</evidence>
<dbReference type="InterPro" id="IPR050555">
    <property type="entry name" value="Bact_Solute-Bind_Prot2"/>
</dbReference>
<comment type="subcellular location">
    <subcellularLocation>
        <location evidence="1">Periplasm</location>
    </subcellularLocation>
</comment>
<dbReference type="Pfam" id="PF13407">
    <property type="entry name" value="Peripla_BP_4"/>
    <property type="match status" value="1"/>
</dbReference>
<reference evidence="5" key="1">
    <citation type="submission" date="2020-12" db="EMBL/GenBank/DDBJ databases">
        <title>Oil enriched cultivation method for isolating marine PHA-producing bacteria.</title>
        <authorList>
            <person name="Zheng W."/>
            <person name="Yu S."/>
            <person name="Huang Y."/>
        </authorList>
    </citation>
    <scope>NUCLEOTIDE SEQUENCE</scope>
    <source>
        <strain evidence="5">SY-2-12</strain>
    </source>
</reference>
<feature type="signal peptide" evidence="3">
    <location>
        <begin position="1"/>
        <end position="24"/>
    </location>
</feature>
<dbReference type="EMBL" id="JAEKJZ010000008">
    <property type="protein sequence ID" value="MBN9673842.1"/>
    <property type="molecule type" value="Genomic_DNA"/>
</dbReference>
<dbReference type="RefSeq" id="WP_207144117.1">
    <property type="nucleotide sequence ID" value="NZ_JAEKJZ010000008.1"/>
</dbReference>
<evidence type="ECO:0000313" key="5">
    <source>
        <dbReference type="EMBL" id="MBN9673842.1"/>
    </source>
</evidence>
<dbReference type="Proteomes" id="UP000664096">
    <property type="component" value="Unassembled WGS sequence"/>
</dbReference>
<dbReference type="AlphaFoldDB" id="A0A939J6K8"/>
<dbReference type="GO" id="GO:0030288">
    <property type="term" value="C:outer membrane-bounded periplasmic space"/>
    <property type="evidence" value="ECO:0007669"/>
    <property type="project" value="TreeGrafter"/>
</dbReference>
<dbReference type="Gene3D" id="3.40.50.2300">
    <property type="match status" value="2"/>
</dbReference>
<evidence type="ECO:0000259" key="4">
    <source>
        <dbReference type="Pfam" id="PF13407"/>
    </source>
</evidence>
<comment type="caution">
    <text evidence="5">The sequence shown here is derived from an EMBL/GenBank/DDBJ whole genome shotgun (WGS) entry which is preliminary data.</text>
</comment>
<proteinExistence type="inferred from homology"/>
<organism evidence="5 6">
    <name type="scientific">Roseibium aggregatum</name>
    <dbReference type="NCBI Taxonomy" id="187304"/>
    <lineage>
        <taxon>Bacteria</taxon>
        <taxon>Pseudomonadati</taxon>
        <taxon>Pseudomonadota</taxon>
        <taxon>Alphaproteobacteria</taxon>
        <taxon>Hyphomicrobiales</taxon>
        <taxon>Stappiaceae</taxon>
        <taxon>Roseibium</taxon>
    </lineage>
</organism>
<dbReference type="PANTHER" id="PTHR30036">
    <property type="entry name" value="D-XYLOSE-BINDING PERIPLASMIC PROTEIN"/>
    <property type="match status" value="1"/>
</dbReference>
<evidence type="ECO:0000313" key="6">
    <source>
        <dbReference type="Proteomes" id="UP000664096"/>
    </source>
</evidence>
<protein>
    <submittedName>
        <fullName evidence="5">Sugar ABC transporter substrate-binding protein</fullName>
    </submittedName>
</protein>
<evidence type="ECO:0000256" key="3">
    <source>
        <dbReference type="SAM" id="SignalP"/>
    </source>
</evidence>
<dbReference type="CDD" id="cd06312">
    <property type="entry name" value="PBP1_ABC_sugar_binding-like"/>
    <property type="match status" value="1"/>
</dbReference>
<dbReference type="InterPro" id="IPR028082">
    <property type="entry name" value="Peripla_BP_I"/>
</dbReference>
<sequence>MKKTLVAMATAAIAFTGLAAPASADGERFVLVSHAPDSDSWWNTIKNAIAVAGGQMDVEVEYRNPPTGDLADMARIIEQAAASNPNGIIATIADYDVLSGPLSNAVAKGIPVITINSGTEEQSKKIGALMHVGQPEHAAGMGAGEKAKAAGVTKFLCVNHYITNPASVERCQGYADALGVELGGQMIDSGQDPAEIKSKVMAYLQSNPDTNGVLTLGPTSAHPTLAALEEMGKSGTIHFGTFDLSSEIAAGIKSDVIAFAIDQQPYLQGYLPVVILTNLSRYGVVPGNSINSGPGFVTKANISLVEEFAGEYR</sequence>
<name>A0A939J6K8_9HYPH</name>
<dbReference type="SUPFAM" id="SSF53822">
    <property type="entry name" value="Periplasmic binding protein-like I"/>
    <property type="match status" value="1"/>
</dbReference>
<dbReference type="PANTHER" id="PTHR30036:SF7">
    <property type="entry name" value="ABC TRANSPORTER PERIPLASMIC-BINDING PROTEIN YPHF"/>
    <property type="match status" value="1"/>
</dbReference>
<accession>A0A939J6K8</accession>
<keyword evidence="3" id="KW-0732">Signal</keyword>
<dbReference type="GO" id="GO:0030246">
    <property type="term" value="F:carbohydrate binding"/>
    <property type="evidence" value="ECO:0007669"/>
    <property type="project" value="TreeGrafter"/>
</dbReference>
<feature type="chain" id="PRO_5037750999" evidence="3">
    <location>
        <begin position="25"/>
        <end position="313"/>
    </location>
</feature>
<gene>
    <name evidence="5" type="ORF">JF539_26030</name>
</gene>
<comment type="similarity">
    <text evidence="2">Belongs to the bacterial solute-binding protein 2 family.</text>
</comment>
<dbReference type="InterPro" id="IPR025997">
    <property type="entry name" value="SBP_2_dom"/>
</dbReference>